<dbReference type="Proteomes" id="UP001320766">
    <property type="component" value="Unassembled WGS sequence"/>
</dbReference>
<proteinExistence type="predicted"/>
<reference evidence="1 2" key="1">
    <citation type="submission" date="2022-06" db="EMBL/GenBank/DDBJ databases">
        <title>Sequencing the genomes of 1000 actinobacteria strains.</title>
        <authorList>
            <person name="Klenk H.-P."/>
        </authorList>
    </citation>
    <scope>NUCLEOTIDE SEQUENCE [LARGE SCALE GENOMIC DNA]</scope>
    <source>
        <strain evidence="1 2">DSM 44170</strain>
    </source>
</reference>
<gene>
    <name evidence="1" type="ORF">HD595_006712</name>
</gene>
<dbReference type="EMBL" id="JAMZEC010000001">
    <property type="protein sequence ID" value="MCP2350590.1"/>
    <property type="molecule type" value="Genomic_DNA"/>
</dbReference>
<dbReference type="RefSeq" id="WP_253776096.1">
    <property type="nucleotide sequence ID" value="NZ_BAAAVE010000017.1"/>
</dbReference>
<evidence type="ECO:0000313" key="2">
    <source>
        <dbReference type="Proteomes" id="UP001320766"/>
    </source>
</evidence>
<accession>A0ABT1K9G5</accession>
<organism evidence="1 2">
    <name type="scientific">Nonomuraea roseoviolacea subsp. carminata</name>
    <dbReference type="NCBI Taxonomy" id="160689"/>
    <lineage>
        <taxon>Bacteria</taxon>
        <taxon>Bacillati</taxon>
        <taxon>Actinomycetota</taxon>
        <taxon>Actinomycetes</taxon>
        <taxon>Streptosporangiales</taxon>
        <taxon>Streptosporangiaceae</taxon>
        <taxon>Nonomuraea</taxon>
    </lineage>
</organism>
<comment type="caution">
    <text evidence="1">The sequence shown here is derived from an EMBL/GenBank/DDBJ whole genome shotgun (WGS) entry which is preliminary data.</text>
</comment>
<name>A0ABT1K9G5_9ACTN</name>
<protein>
    <submittedName>
        <fullName evidence="1">Uncharacterized protein</fullName>
    </submittedName>
</protein>
<evidence type="ECO:0000313" key="1">
    <source>
        <dbReference type="EMBL" id="MCP2350590.1"/>
    </source>
</evidence>
<keyword evidence="2" id="KW-1185">Reference proteome</keyword>
<sequence>MGAELERSPTGAAVAASSGVLETVVRYGIIIAQLTVAGIRLRGLSEQVRSTYRYVEGCSSGVDRLAEQMASLKVDVDTVSEHHQAAAVMRSVLAEADAMAADTEDLATMFGQASDAHQADYGTVADTATSMPVQMAEAEFYSNR</sequence>